<proteinExistence type="predicted"/>
<keyword evidence="2" id="KW-1185">Reference proteome</keyword>
<dbReference type="EMBL" id="SEOQ01000553">
    <property type="protein sequence ID" value="TFY60623.1"/>
    <property type="molecule type" value="Genomic_DNA"/>
</dbReference>
<gene>
    <name evidence="1" type="ORF">EVG20_g7356</name>
</gene>
<dbReference type="AlphaFoldDB" id="A0A4Y9YG05"/>
<protein>
    <submittedName>
        <fullName evidence="1">Uncharacterized protein</fullName>
    </submittedName>
</protein>
<dbReference type="Proteomes" id="UP000298327">
    <property type="component" value="Unassembled WGS sequence"/>
</dbReference>
<organism evidence="1 2">
    <name type="scientific">Dentipellis fragilis</name>
    <dbReference type="NCBI Taxonomy" id="205917"/>
    <lineage>
        <taxon>Eukaryota</taxon>
        <taxon>Fungi</taxon>
        <taxon>Dikarya</taxon>
        <taxon>Basidiomycota</taxon>
        <taxon>Agaricomycotina</taxon>
        <taxon>Agaricomycetes</taxon>
        <taxon>Russulales</taxon>
        <taxon>Hericiaceae</taxon>
        <taxon>Dentipellis</taxon>
    </lineage>
</organism>
<evidence type="ECO:0000313" key="2">
    <source>
        <dbReference type="Proteomes" id="UP000298327"/>
    </source>
</evidence>
<accession>A0A4Y9YG05</accession>
<evidence type="ECO:0000313" key="1">
    <source>
        <dbReference type="EMBL" id="TFY60623.1"/>
    </source>
</evidence>
<comment type="caution">
    <text evidence="1">The sequence shown here is derived from an EMBL/GenBank/DDBJ whole genome shotgun (WGS) entry which is preliminary data.</text>
</comment>
<name>A0A4Y9YG05_9AGAM</name>
<sequence>MDLSRRSLVTGLDRLDRGAVKKLEPAGELRIRLAKAMRLAAGKEACPSRRGHGLRAMGLNSRCARTTMFGSPDSFLQSASLEVTRCGWTPDLPTLLRIRVDALAQICGP</sequence>
<reference evidence="1 2" key="1">
    <citation type="submission" date="2019-02" db="EMBL/GenBank/DDBJ databases">
        <title>Genome sequencing of the rare red list fungi Dentipellis fragilis.</title>
        <authorList>
            <person name="Buettner E."/>
            <person name="Kellner H."/>
        </authorList>
    </citation>
    <scope>NUCLEOTIDE SEQUENCE [LARGE SCALE GENOMIC DNA]</scope>
    <source>
        <strain evidence="1 2">DSM 105465</strain>
    </source>
</reference>